<dbReference type="InterPro" id="IPR007459">
    <property type="entry name" value="DNA_pol3_chi"/>
</dbReference>
<dbReference type="SUPFAM" id="SSF102400">
    <property type="entry name" value="DNA polymerase III chi subunit"/>
    <property type="match status" value="1"/>
</dbReference>
<dbReference type="PANTHER" id="PTHR38767:SF1">
    <property type="entry name" value="DNA POLYMERASE III SUBUNIT CHI"/>
    <property type="match status" value="1"/>
</dbReference>
<dbReference type="Pfam" id="PF04364">
    <property type="entry name" value="DNA_pol3_chi"/>
    <property type="match status" value="1"/>
</dbReference>
<dbReference type="InterPro" id="IPR036768">
    <property type="entry name" value="PolIII_chi_sf"/>
</dbReference>
<dbReference type="GO" id="GO:0003887">
    <property type="term" value="F:DNA-directed DNA polymerase activity"/>
    <property type="evidence" value="ECO:0007669"/>
    <property type="project" value="InterPro"/>
</dbReference>
<dbReference type="Gene3D" id="3.40.50.10110">
    <property type="entry name" value="DNA polymerase III subunit chi"/>
    <property type="match status" value="1"/>
</dbReference>
<evidence type="ECO:0000313" key="1">
    <source>
        <dbReference type="EMBL" id="TDU24147.1"/>
    </source>
</evidence>
<protein>
    <submittedName>
        <fullName evidence="1">DNA polymerase III chi subunit</fullName>
    </submittedName>
</protein>
<dbReference type="Proteomes" id="UP000295341">
    <property type="component" value="Unassembled WGS sequence"/>
</dbReference>
<name>A0A4S3K8H5_9GAMM</name>
<dbReference type="PANTHER" id="PTHR38767">
    <property type="entry name" value="DNA POLYMERASE III SUBUNIT CHI"/>
    <property type="match status" value="1"/>
</dbReference>
<dbReference type="GO" id="GO:0006260">
    <property type="term" value="P:DNA replication"/>
    <property type="evidence" value="ECO:0007669"/>
    <property type="project" value="InterPro"/>
</dbReference>
<dbReference type="OrthoDB" id="5297568at2"/>
<reference evidence="1 2" key="1">
    <citation type="submission" date="2019-03" db="EMBL/GenBank/DDBJ databases">
        <title>Genomic Encyclopedia of Type Strains, Phase IV (KMG-IV): sequencing the most valuable type-strain genomes for metagenomic binning, comparative biology and taxonomic classification.</title>
        <authorList>
            <person name="Goeker M."/>
        </authorList>
    </citation>
    <scope>NUCLEOTIDE SEQUENCE [LARGE SCALE GENOMIC DNA]</scope>
    <source>
        <strain evidence="1 2">DSM 26377</strain>
    </source>
</reference>
<proteinExistence type="predicted"/>
<dbReference type="AlphaFoldDB" id="A0A4S3K8H5"/>
<dbReference type="GO" id="GO:0003677">
    <property type="term" value="F:DNA binding"/>
    <property type="evidence" value="ECO:0007669"/>
    <property type="project" value="InterPro"/>
</dbReference>
<accession>A0A4S3K8H5</accession>
<organism evidence="1 2">
    <name type="scientific">Panacagrimonas perspica</name>
    <dbReference type="NCBI Taxonomy" id="381431"/>
    <lineage>
        <taxon>Bacteria</taxon>
        <taxon>Pseudomonadati</taxon>
        <taxon>Pseudomonadota</taxon>
        <taxon>Gammaproteobacteria</taxon>
        <taxon>Nevskiales</taxon>
        <taxon>Nevskiaceae</taxon>
        <taxon>Panacagrimonas</taxon>
    </lineage>
</organism>
<gene>
    <name evidence="1" type="ORF">DFR24_4410</name>
</gene>
<dbReference type="EMBL" id="SOBT01000012">
    <property type="protein sequence ID" value="TDU24147.1"/>
    <property type="molecule type" value="Genomic_DNA"/>
</dbReference>
<evidence type="ECO:0000313" key="2">
    <source>
        <dbReference type="Proteomes" id="UP000295341"/>
    </source>
</evidence>
<comment type="caution">
    <text evidence="1">The sequence shown here is derived from an EMBL/GenBank/DDBJ whole genome shotgun (WGS) entry which is preliminary data.</text>
</comment>
<dbReference type="RefSeq" id="WP_133883571.1">
    <property type="nucleotide sequence ID" value="NZ_MWIN01000003.1"/>
</dbReference>
<sequence length="151" mass="16820">MTRVDFYLLSEASGNVVMAVCRLCEKAANAGHRLYVRTPDPGLADEMDGALWSFKQGGFIPHERIGSAAIEDPQPPVLIGGAEPPPTHHGVLINLGDDIPTWFSTFERVLEVVPASDAGRAKSRDRFRYYRERGYELKTFEQNTEGGWQAR</sequence>
<keyword evidence="2" id="KW-1185">Reference proteome</keyword>
<dbReference type="GO" id="GO:0032298">
    <property type="term" value="P:positive regulation of DNA-templated DNA replication initiation"/>
    <property type="evidence" value="ECO:0007669"/>
    <property type="project" value="TreeGrafter"/>
</dbReference>